<accession>A0A5R9GAY5</accession>
<dbReference type="RefSeq" id="WP_138192935.1">
    <property type="nucleotide sequence ID" value="NZ_VCIW01000002.1"/>
</dbReference>
<dbReference type="InterPro" id="IPR001041">
    <property type="entry name" value="2Fe-2S_ferredoxin-type"/>
</dbReference>
<dbReference type="InterPro" id="IPR006058">
    <property type="entry name" value="2Fe2S_fd_BS"/>
</dbReference>
<dbReference type="InterPro" id="IPR036010">
    <property type="entry name" value="2Fe-2S_ferredoxin-like_sf"/>
</dbReference>
<dbReference type="AlphaFoldDB" id="A0A5R9GAY5"/>
<dbReference type="OrthoDB" id="9807864at2"/>
<evidence type="ECO:0000259" key="1">
    <source>
        <dbReference type="PROSITE" id="PS51085"/>
    </source>
</evidence>
<comment type="caution">
    <text evidence="2">The sequence shown here is derived from an EMBL/GenBank/DDBJ whole genome shotgun (WGS) entry which is preliminary data.</text>
</comment>
<dbReference type="InterPro" id="IPR012675">
    <property type="entry name" value="Beta-grasp_dom_sf"/>
</dbReference>
<dbReference type="CDD" id="cd00207">
    <property type="entry name" value="fer2"/>
    <property type="match status" value="1"/>
</dbReference>
<evidence type="ECO:0000313" key="2">
    <source>
        <dbReference type="EMBL" id="TLS53617.1"/>
    </source>
</evidence>
<dbReference type="SUPFAM" id="SSF54292">
    <property type="entry name" value="2Fe-2S ferredoxin-like"/>
    <property type="match status" value="1"/>
</dbReference>
<proteinExistence type="predicted"/>
<dbReference type="Proteomes" id="UP000309676">
    <property type="component" value="Unassembled WGS sequence"/>
</dbReference>
<dbReference type="PROSITE" id="PS00197">
    <property type="entry name" value="2FE2S_FER_1"/>
    <property type="match status" value="1"/>
</dbReference>
<protein>
    <submittedName>
        <fullName evidence="2">(2Fe-2S)-binding protein</fullName>
    </submittedName>
</protein>
<dbReference type="PROSITE" id="PS51085">
    <property type="entry name" value="2FE2S_FER_2"/>
    <property type="match status" value="1"/>
</dbReference>
<dbReference type="GO" id="GO:0051537">
    <property type="term" value="F:2 iron, 2 sulfur cluster binding"/>
    <property type="evidence" value="ECO:0007669"/>
    <property type="project" value="InterPro"/>
</dbReference>
<feature type="domain" description="2Fe-2S ferredoxin-type" evidence="1">
    <location>
        <begin position="2"/>
        <end position="95"/>
    </location>
</feature>
<gene>
    <name evidence="2" type="ORF">FE782_04920</name>
</gene>
<dbReference type="Gene3D" id="3.10.20.30">
    <property type="match status" value="1"/>
</dbReference>
<evidence type="ECO:0000313" key="3">
    <source>
        <dbReference type="Proteomes" id="UP000309676"/>
    </source>
</evidence>
<sequence>MPTVRFVTSGKSIEVDRDANLLRASIRYEGAVPYKCGGGLCGTCKVFVVEGRDTLSKVMKKEIDRLGQERIEQGFRLACQTFVAGDVTIAWGEEARQRSNDAAQVG</sequence>
<dbReference type="Pfam" id="PF00111">
    <property type="entry name" value="Fer2"/>
    <property type="match status" value="1"/>
</dbReference>
<keyword evidence="3" id="KW-1185">Reference proteome</keyword>
<organism evidence="2 3">
    <name type="scientific">Paenibacillus antri</name>
    <dbReference type="NCBI Taxonomy" id="2582848"/>
    <lineage>
        <taxon>Bacteria</taxon>
        <taxon>Bacillati</taxon>
        <taxon>Bacillota</taxon>
        <taxon>Bacilli</taxon>
        <taxon>Bacillales</taxon>
        <taxon>Paenibacillaceae</taxon>
        <taxon>Paenibacillus</taxon>
    </lineage>
</organism>
<name>A0A5R9GAY5_9BACL</name>
<reference evidence="2 3" key="1">
    <citation type="submission" date="2019-05" db="EMBL/GenBank/DDBJ databases">
        <authorList>
            <person name="Narsing Rao M.P."/>
            <person name="Li W.J."/>
        </authorList>
    </citation>
    <scope>NUCLEOTIDE SEQUENCE [LARGE SCALE GENOMIC DNA]</scope>
    <source>
        <strain evidence="2 3">SYSU_K30003</strain>
    </source>
</reference>
<dbReference type="EMBL" id="VCIW01000002">
    <property type="protein sequence ID" value="TLS53617.1"/>
    <property type="molecule type" value="Genomic_DNA"/>
</dbReference>